<evidence type="ECO:0000313" key="8">
    <source>
        <dbReference type="Proteomes" id="UP001231362"/>
    </source>
</evidence>
<reference evidence="7 8" key="1">
    <citation type="submission" date="2023-07" db="EMBL/GenBank/DDBJ databases">
        <title>Genomic Encyclopedia of Type Strains, Phase IV (KMG-IV): sequencing the most valuable type-strain genomes for metagenomic binning, comparative biology and taxonomic classification.</title>
        <authorList>
            <person name="Goeker M."/>
        </authorList>
    </citation>
    <scope>NUCLEOTIDE SEQUENCE [LARGE SCALE GENOMIC DNA]</scope>
    <source>
        <strain evidence="7 8">DSM 23948</strain>
    </source>
</reference>
<keyword evidence="3 6" id="KW-0812">Transmembrane</keyword>
<evidence type="ECO:0000256" key="4">
    <source>
        <dbReference type="ARBA" id="ARBA00022989"/>
    </source>
</evidence>
<sequence>MSLHVKKTILIAIQLFFLWLINELGYLLAQTFHLPVPGSVIGMVMLFILLITGVIKLSWIEAASGLLIKHLAFFFIPIAVGLMNFGPLFLKSGISLFIVLLGSIVIGLYVTGFVSQSLVKKGGDVKDGRTRHTA</sequence>
<dbReference type="PANTHER" id="PTHR33931">
    <property type="entry name" value="HOLIN-LIKE PROTEIN CIDA-RELATED"/>
    <property type="match status" value="1"/>
</dbReference>
<gene>
    <name evidence="7" type="ORF">J2S07_002113</name>
</gene>
<dbReference type="Pfam" id="PF03788">
    <property type="entry name" value="LrgA"/>
    <property type="match status" value="1"/>
</dbReference>
<comment type="caution">
    <text evidence="7">The sequence shown here is derived from an EMBL/GenBank/DDBJ whole genome shotgun (WGS) entry which is preliminary data.</text>
</comment>
<evidence type="ECO:0000256" key="1">
    <source>
        <dbReference type="ARBA" id="ARBA00004651"/>
    </source>
</evidence>
<feature type="transmembrane region" description="Helical" evidence="6">
    <location>
        <begin position="96"/>
        <end position="119"/>
    </location>
</feature>
<feature type="transmembrane region" description="Helical" evidence="6">
    <location>
        <begin position="71"/>
        <end position="90"/>
    </location>
</feature>
<accession>A0ABT9V4C7</accession>
<dbReference type="EMBL" id="JAUSTU010000008">
    <property type="protein sequence ID" value="MDQ0155808.1"/>
    <property type="molecule type" value="Genomic_DNA"/>
</dbReference>
<comment type="subcellular location">
    <subcellularLocation>
        <location evidence="1">Cell membrane</location>
        <topology evidence="1">Multi-pass membrane protein</topology>
    </subcellularLocation>
</comment>
<protein>
    <submittedName>
        <fullName evidence="7">Holin-like protein</fullName>
    </submittedName>
</protein>
<keyword evidence="2" id="KW-1003">Cell membrane</keyword>
<evidence type="ECO:0000256" key="5">
    <source>
        <dbReference type="ARBA" id="ARBA00023136"/>
    </source>
</evidence>
<proteinExistence type="predicted"/>
<evidence type="ECO:0000256" key="6">
    <source>
        <dbReference type="SAM" id="Phobius"/>
    </source>
</evidence>
<name>A0ABT9V4C7_9BACL</name>
<keyword evidence="4 6" id="KW-1133">Transmembrane helix</keyword>
<evidence type="ECO:0000256" key="3">
    <source>
        <dbReference type="ARBA" id="ARBA00022692"/>
    </source>
</evidence>
<evidence type="ECO:0000256" key="2">
    <source>
        <dbReference type="ARBA" id="ARBA00022475"/>
    </source>
</evidence>
<keyword evidence="8" id="KW-1185">Reference proteome</keyword>
<evidence type="ECO:0000313" key="7">
    <source>
        <dbReference type="EMBL" id="MDQ0155808.1"/>
    </source>
</evidence>
<dbReference type="PANTHER" id="PTHR33931:SF2">
    <property type="entry name" value="HOLIN-LIKE PROTEIN CIDA"/>
    <property type="match status" value="1"/>
</dbReference>
<dbReference type="InterPro" id="IPR005538">
    <property type="entry name" value="LrgA/CidA"/>
</dbReference>
<dbReference type="Proteomes" id="UP001231362">
    <property type="component" value="Unassembled WGS sequence"/>
</dbReference>
<feature type="transmembrane region" description="Helical" evidence="6">
    <location>
        <begin position="39"/>
        <end position="59"/>
    </location>
</feature>
<dbReference type="RefSeq" id="WP_307150333.1">
    <property type="nucleotide sequence ID" value="NZ_JAUSTU010000008.1"/>
</dbReference>
<organism evidence="7 8">
    <name type="scientific">Anoxybacillus andreesenii</name>
    <dbReference type="NCBI Taxonomy" id="1325932"/>
    <lineage>
        <taxon>Bacteria</taxon>
        <taxon>Bacillati</taxon>
        <taxon>Bacillota</taxon>
        <taxon>Bacilli</taxon>
        <taxon>Bacillales</taxon>
        <taxon>Anoxybacillaceae</taxon>
        <taxon>Anoxybacillus</taxon>
    </lineage>
</organism>
<keyword evidence="5 6" id="KW-0472">Membrane</keyword>